<dbReference type="CDD" id="cd13602">
    <property type="entry name" value="PBP2_TRAP_BpDctp6_7"/>
    <property type="match status" value="1"/>
</dbReference>
<keyword evidence="6" id="KW-1185">Reference proteome</keyword>
<protein>
    <submittedName>
        <fullName evidence="5">TRAP-type C4-dicarboxylate transport system, substrate-binding protein</fullName>
    </submittedName>
</protein>
<evidence type="ECO:0000313" key="6">
    <source>
        <dbReference type="Proteomes" id="UP000186684"/>
    </source>
</evidence>
<accession>A0A1N7PJV4</accession>
<dbReference type="InterPro" id="IPR018389">
    <property type="entry name" value="DctP_fam"/>
</dbReference>
<dbReference type="GO" id="GO:0042597">
    <property type="term" value="C:periplasmic space"/>
    <property type="evidence" value="ECO:0007669"/>
    <property type="project" value="UniProtKB-SubCell"/>
</dbReference>
<feature type="signal peptide" evidence="4">
    <location>
        <begin position="1"/>
        <end position="27"/>
    </location>
</feature>
<feature type="chain" id="PRO_5012478720" evidence="4">
    <location>
        <begin position="28"/>
        <end position="332"/>
    </location>
</feature>
<dbReference type="Gene3D" id="3.40.190.170">
    <property type="entry name" value="Bacterial extracellular solute-binding protein, family 7"/>
    <property type="match status" value="1"/>
</dbReference>
<evidence type="ECO:0000313" key="5">
    <source>
        <dbReference type="EMBL" id="SIT10871.1"/>
    </source>
</evidence>
<evidence type="ECO:0000256" key="3">
    <source>
        <dbReference type="ARBA" id="ARBA00022764"/>
    </source>
</evidence>
<dbReference type="PANTHER" id="PTHR33376">
    <property type="match status" value="1"/>
</dbReference>
<dbReference type="AlphaFoldDB" id="A0A1N7PJV4"/>
<dbReference type="OrthoDB" id="9783941at2"/>
<dbReference type="Pfam" id="PF03480">
    <property type="entry name" value="DctP"/>
    <property type="match status" value="1"/>
</dbReference>
<dbReference type="RefSeq" id="WP_076450242.1">
    <property type="nucleotide sequence ID" value="NZ_FTOQ01000016.1"/>
</dbReference>
<gene>
    <name evidence="5" type="ORF">SAMN05421759_11667</name>
</gene>
<organism evidence="5 6">
    <name type="scientific">Roseivivax lentus</name>
    <dbReference type="NCBI Taxonomy" id="633194"/>
    <lineage>
        <taxon>Bacteria</taxon>
        <taxon>Pseudomonadati</taxon>
        <taxon>Pseudomonadota</taxon>
        <taxon>Alphaproteobacteria</taxon>
        <taxon>Rhodobacterales</taxon>
        <taxon>Roseobacteraceae</taxon>
        <taxon>Roseivivax</taxon>
    </lineage>
</organism>
<keyword evidence="3" id="KW-0574">Periplasm</keyword>
<dbReference type="STRING" id="633194.SAMN05421759_11667"/>
<proteinExistence type="predicted"/>
<dbReference type="EMBL" id="FTOQ01000016">
    <property type="protein sequence ID" value="SIT10871.1"/>
    <property type="molecule type" value="Genomic_DNA"/>
</dbReference>
<evidence type="ECO:0000256" key="2">
    <source>
        <dbReference type="ARBA" id="ARBA00022729"/>
    </source>
</evidence>
<name>A0A1N7PJV4_9RHOB</name>
<evidence type="ECO:0000256" key="1">
    <source>
        <dbReference type="ARBA" id="ARBA00004418"/>
    </source>
</evidence>
<reference evidence="6" key="1">
    <citation type="submission" date="2017-01" db="EMBL/GenBank/DDBJ databases">
        <authorList>
            <person name="Varghese N."/>
            <person name="Submissions S."/>
        </authorList>
    </citation>
    <scope>NUCLEOTIDE SEQUENCE [LARGE SCALE GENOMIC DNA]</scope>
    <source>
        <strain evidence="6">DSM 29430</strain>
    </source>
</reference>
<sequence>MSYVSTFATATIAATTALTLGAGHASAQTQWDLSTAWGAGNFHVESAIAFADAVREATDGSVDITVHPSGELGVGATEKLSSVENGIVQMADMLLFLQAGEAPFLGIDTLPYLIQGQDEMRAWLAAAGPTYDAIFEAHNQKVLYYVPWPSPGIYTKEAVISAEDIEGLRIRAFNATSFEFLERLGAAPVELPFGELAAAVAAGTVDGAATSTSTGANSKLYQFTSHFNPLNWSMSPDAVTVNLDAWNALSDAERTTIETLADEMEADFWATSAAEDEAQTAVLVENGMTVSMADDSLEAKMAEAGKAMWADFFAKVPEAQAVVDAYAAEVGK</sequence>
<evidence type="ECO:0000256" key="4">
    <source>
        <dbReference type="SAM" id="SignalP"/>
    </source>
</evidence>
<dbReference type="GO" id="GO:0055085">
    <property type="term" value="P:transmembrane transport"/>
    <property type="evidence" value="ECO:0007669"/>
    <property type="project" value="InterPro"/>
</dbReference>
<dbReference type="InterPro" id="IPR038404">
    <property type="entry name" value="TRAP_DctP_sf"/>
</dbReference>
<comment type="subcellular location">
    <subcellularLocation>
        <location evidence="1">Periplasm</location>
    </subcellularLocation>
</comment>
<dbReference type="Proteomes" id="UP000186684">
    <property type="component" value="Unassembled WGS sequence"/>
</dbReference>
<keyword evidence="2 4" id="KW-0732">Signal</keyword>
<dbReference type="NCBIfam" id="NF037995">
    <property type="entry name" value="TRAP_S1"/>
    <property type="match status" value="1"/>
</dbReference>
<dbReference type="PANTHER" id="PTHR33376:SF4">
    <property type="entry name" value="SIALIC ACID-BINDING PERIPLASMIC PROTEIN SIAP"/>
    <property type="match status" value="1"/>
</dbReference>